<proteinExistence type="predicted"/>
<reference evidence="1 2" key="1">
    <citation type="submission" date="2024-11" db="EMBL/GenBank/DDBJ databases">
        <authorList>
            <person name="Heng Y.C."/>
            <person name="Lim A.C.H."/>
            <person name="Lee J.K.Y."/>
            <person name="Kittelmann S."/>
        </authorList>
    </citation>
    <scope>NUCLEOTIDE SEQUENCE [LARGE SCALE GENOMIC DNA]</scope>
    <source>
        <strain evidence="1 2">WILCCON 0112</strain>
    </source>
</reference>
<comment type="caution">
    <text evidence="1">The sequence shown here is derived from an EMBL/GenBank/DDBJ whole genome shotgun (WGS) entry which is preliminary data.</text>
</comment>
<dbReference type="EMBL" id="JBJIAB010000002">
    <property type="protein sequence ID" value="MFL0163998.1"/>
    <property type="molecule type" value="Genomic_DNA"/>
</dbReference>
<dbReference type="RefSeq" id="WP_406760453.1">
    <property type="nucleotide sequence ID" value="NZ_JBJIAB010000002.1"/>
</dbReference>
<accession>A0ABW8S1T8</accession>
<gene>
    <name evidence="1" type="ORF">ACJDTP_02810</name>
</gene>
<sequence>MGVYINLDIVPSEIDKKEWENVNKNINASDKELADIQSIVDKLKEIHSGLELLSEGKVKKEDVMKLVDELEEKTKEK</sequence>
<keyword evidence="2" id="KW-1185">Reference proteome</keyword>
<organism evidence="1 2">
    <name type="scientific">Candidatus Clostridium helianthi</name>
    <dbReference type="NCBI Taxonomy" id="3381660"/>
    <lineage>
        <taxon>Bacteria</taxon>
        <taxon>Bacillati</taxon>
        <taxon>Bacillota</taxon>
        <taxon>Clostridia</taxon>
        <taxon>Eubacteriales</taxon>
        <taxon>Clostridiaceae</taxon>
        <taxon>Clostridium</taxon>
    </lineage>
</organism>
<name>A0ABW8S1T8_9CLOT</name>
<dbReference type="Proteomes" id="UP001623600">
    <property type="component" value="Unassembled WGS sequence"/>
</dbReference>
<evidence type="ECO:0000313" key="2">
    <source>
        <dbReference type="Proteomes" id="UP001623600"/>
    </source>
</evidence>
<evidence type="ECO:0000313" key="1">
    <source>
        <dbReference type="EMBL" id="MFL0163998.1"/>
    </source>
</evidence>
<protein>
    <submittedName>
        <fullName evidence="1">Uncharacterized protein</fullName>
    </submittedName>
</protein>